<comment type="similarity">
    <text evidence="1">Belongs to the membrane fusion protein (MFP) (TC 8.A.1) family.</text>
</comment>
<dbReference type="Gene3D" id="1.10.287.470">
    <property type="entry name" value="Helix hairpin bin"/>
    <property type="match status" value="1"/>
</dbReference>
<evidence type="ECO:0000256" key="1">
    <source>
        <dbReference type="ARBA" id="ARBA00009477"/>
    </source>
</evidence>
<keyword evidence="2" id="KW-0175">Coiled coil</keyword>
<comment type="caution">
    <text evidence="7">The sequence shown here is derived from an EMBL/GenBank/DDBJ whole genome shotgun (WGS) entry which is preliminary data.</text>
</comment>
<dbReference type="Pfam" id="PF25954">
    <property type="entry name" value="Beta-barrel_RND_2"/>
    <property type="match status" value="1"/>
</dbReference>
<feature type="domain" description="Multidrug resistance protein MdtA-like C-terminal permuted SH3" evidence="5">
    <location>
        <begin position="343"/>
        <end position="399"/>
    </location>
</feature>
<dbReference type="EMBL" id="AAMO01000008">
    <property type="protein sequence ID" value="EAQ02327.1"/>
    <property type="molecule type" value="Genomic_DNA"/>
</dbReference>
<dbReference type="PANTHER" id="PTHR30469:SF15">
    <property type="entry name" value="HLYD FAMILY OF SECRETION PROTEINS"/>
    <property type="match status" value="1"/>
</dbReference>
<gene>
    <name evidence="7" type="ORF">OB2597_19631</name>
</gene>
<dbReference type="Gene3D" id="2.40.30.170">
    <property type="match status" value="1"/>
</dbReference>
<evidence type="ECO:0000259" key="4">
    <source>
        <dbReference type="Pfam" id="PF25954"/>
    </source>
</evidence>
<dbReference type="Pfam" id="PF25973">
    <property type="entry name" value="BSH_CzcB"/>
    <property type="match status" value="1"/>
</dbReference>
<dbReference type="InterPro" id="IPR058792">
    <property type="entry name" value="Beta-barrel_RND_2"/>
</dbReference>
<proteinExistence type="inferred from homology"/>
<dbReference type="GO" id="GO:1990281">
    <property type="term" value="C:efflux pump complex"/>
    <property type="evidence" value="ECO:0007669"/>
    <property type="project" value="TreeGrafter"/>
</dbReference>
<feature type="domain" description="CusB-like beta-barrel" evidence="4">
    <location>
        <begin position="266"/>
        <end position="336"/>
    </location>
</feature>
<dbReference type="HOGENOM" id="CLU_018816_1_2_5"/>
<keyword evidence="8" id="KW-1185">Reference proteome</keyword>
<sequence length="417" mass="44854">MTETPKDPPKPDWALTNRERKARTARAEGGKPPRRRWPWVVLGLALLAAAGAYGLRQGLIELPAQEMAATPDPEDQPPAPEAAPDTVMQLLPRELTEVERMTLQDTVRITGSLSPANHLGIPAEVSGRVDEVLKRPGDAADEGEVLVRIDIETLRNQLEQSRATADATRAQLEFARSQLERTESLVDRGIAASSTLDSNVANVQQLQSNLAALERQVATAEQALDKATITAPFSGMISQRNVDPGTYVAPGTALMTLVDITSLELEGAVPVLYAPRIRTGQTVTITVEGLGAQSFSGTVERIAPVAATGTRMLPIYATFGNDDGTLRGGMFASGRLVLGEKADAIGIPRDALREDDEGRFVLRIEGDRVERQPVTVARMWDRGRMVEISEGLDPGDTIVSAPLERLHDGMQIAVVGG</sequence>
<name>A3U0N6_PSEBH</name>
<protein>
    <submittedName>
        <fullName evidence="7">Uncharacterized protein</fullName>
    </submittedName>
</protein>
<organism evidence="7 8">
    <name type="scientific">Pseudooceanicola batsensis (strain ATCC BAA-863 / DSM 15984 / KCTC 12145 / HTCC2597)</name>
    <name type="common">Oceanicola batsensis</name>
    <dbReference type="NCBI Taxonomy" id="252305"/>
    <lineage>
        <taxon>Bacteria</taxon>
        <taxon>Pseudomonadati</taxon>
        <taxon>Pseudomonadota</taxon>
        <taxon>Alphaproteobacteria</taxon>
        <taxon>Rhodobacterales</taxon>
        <taxon>Paracoccaceae</taxon>
        <taxon>Pseudooceanicola</taxon>
    </lineage>
</organism>
<evidence type="ECO:0000259" key="5">
    <source>
        <dbReference type="Pfam" id="PF25967"/>
    </source>
</evidence>
<dbReference type="NCBIfam" id="TIGR01730">
    <property type="entry name" value="RND_mfp"/>
    <property type="match status" value="1"/>
</dbReference>
<feature type="domain" description="CzcB-like barrel-sandwich hybrid" evidence="6">
    <location>
        <begin position="122"/>
        <end position="259"/>
    </location>
</feature>
<evidence type="ECO:0000256" key="2">
    <source>
        <dbReference type="SAM" id="Coils"/>
    </source>
</evidence>
<dbReference type="Gene3D" id="2.40.420.20">
    <property type="match status" value="1"/>
</dbReference>
<dbReference type="AlphaFoldDB" id="A3U0N6"/>
<feature type="region of interest" description="Disordered" evidence="3">
    <location>
        <begin position="1"/>
        <end position="35"/>
    </location>
</feature>
<reference evidence="7 8" key="1">
    <citation type="journal article" date="2010" name="J. Bacteriol.">
        <title>Genome sequences of Oceanicola granulosus HTCC2516(T) and Oceanicola batsensis HTCC2597(TDelta).</title>
        <authorList>
            <person name="Thrash J.C."/>
            <person name="Cho J.C."/>
            <person name="Vergin K.L."/>
            <person name="Giovannoni S.J."/>
        </authorList>
    </citation>
    <scope>NUCLEOTIDE SEQUENCE [LARGE SCALE GENOMIC DNA]</scope>
    <source>
        <strain evidence="8">ATCC BAA-863 / DSM 15984 / KCTC 12145 / HTCC2597</strain>
    </source>
</reference>
<dbReference type="PANTHER" id="PTHR30469">
    <property type="entry name" value="MULTIDRUG RESISTANCE PROTEIN MDTA"/>
    <property type="match status" value="1"/>
</dbReference>
<dbReference type="Proteomes" id="UP000004318">
    <property type="component" value="Unassembled WGS sequence"/>
</dbReference>
<dbReference type="RefSeq" id="WP_009803869.1">
    <property type="nucleotide sequence ID" value="NZ_AAMO01000008.1"/>
</dbReference>
<accession>A3U0N6</accession>
<evidence type="ECO:0000313" key="8">
    <source>
        <dbReference type="Proteomes" id="UP000004318"/>
    </source>
</evidence>
<feature type="coiled-coil region" evidence="2">
    <location>
        <begin position="151"/>
        <end position="230"/>
    </location>
</feature>
<feature type="compositionally biased region" description="Basic and acidic residues" evidence="3">
    <location>
        <begin position="1"/>
        <end position="10"/>
    </location>
</feature>
<dbReference type="InterPro" id="IPR058627">
    <property type="entry name" value="MdtA-like_C"/>
</dbReference>
<dbReference type="Pfam" id="PF25967">
    <property type="entry name" value="RND-MFP_C"/>
    <property type="match status" value="1"/>
</dbReference>
<dbReference type="GO" id="GO:0015562">
    <property type="term" value="F:efflux transmembrane transporter activity"/>
    <property type="evidence" value="ECO:0007669"/>
    <property type="project" value="TreeGrafter"/>
</dbReference>
<dbReference type="Gene3D" id="2.40.50.100">
    <property type="match status" value="1"/>
</dbReference>
<evidence type="ECO:0000313" key="7">
    <source>
        <dbReference type="EMBL" id="EAQ02327.1"/>
    </source>
</evidence>
<dbReference type="SUPFAM" id="SSF111369">
    <property type="entry name" value="HlyD-like secretion proteins"/>
    <property type="match status" value="1"/>
</dbReference>
<dbReference type="STRING" id="252305.OB2597_19631"/>
<dbReference type="OrthoDB" id="9806939at2"/>
<evidence type="ECO:0000256" key="3">
    <source>
        <dbReference type="SAM" id="MobiDB-lite"/>
    </source>
</evidence>
<dbReference type="InterPro" id="IPR058647">
    <property type="entry name" value="BSH_CzcB-like"/>
</dbReference>
<dbReference type="InterPro" id="IPR006143">
    <property type="entry name" value="RND_pump_MFP"/>
</dbReference>
<evidence type="ECO:0000259" key="6">
    <source>
        <dbReference type="Pfam" id="PF25973"/>
    </source>
</evidence>